<feature type="compositionally biased region" description="Polar residues" evidence="1">
    <location>
        <begin position="54"/>
        <end position="65"/>
    </location>
</feature>
<dbReference type="Proteomes" id="UP000265618">
    <property type="component" value="Unassembled WGS sequence"/>
</dbReference>
<gene>
    <name evidence="2" type="ORF">KIPB_002463</name>
</gene>
<protein>
    <submittedName>
        <fullName evidence="2">Uncharacterized protein</fullName>
    </submittedName>
</protein>
<feature type="region of interest" description="Disordered" evidence="1">
    <location>
        <begin position="40"/>
        <end position="74"/>
    </location>
</feature>
<proteinExistence type="predicted"/>
<comment type="caution">
    <text evidence="2">The sequence shown here is derived from an EMBL/GenBank/DDBJ whole genome shotgun (WGS) entry which is preliminary data.</text>
</comment>
<accession>A0A9K3CQM3</accession>
<sequence length="74" mass="8557">MLKFVLREPHVVHKKPTPAEWAAMDRGPESENIHCEQWISDDRGPFPFEEEPAQGNNQMLLTTEDSQPRSDPEE</sequence>
<reference evidence="2 3" key="1">
    <citation type="journal article" date="2018" name="PLoS ONE">
        <title>The draft genome of Kipferlia bialata reveals reductive genome evolution in fornicate parasites.</title>
        <authorList>
            <person name="Tanifuji G."/>
            <person name="Takabayashi S."/>
            <person name="Kume K."/>
            <person name="Takagi M."/>
            <person name="Nakayama T."/>
            <person name="Kamikawa R."/>
            <person name="Inagaki Y."/>
            <person name="Hashimoto T."/>
        </authorList>
    </citation>
    <scope>NUCLEOTIDE SEQUENCE [LARGE SCALE GENOMIC DNA]</scope>
    <source>
        <strain evidence="2">NY0173</strain>
    </source>
</reference>
<keyword evidence="3" id="KW-1185">Reference proteome</keyword>
<evidence type="ECO:0000313" key="3">
    <source>
        <dbReference type="Proteomes" id="UP000265618"/>
    </source>
</evidence>
<organism evidence="2 3">
    <name type="scientific">Kipferlia bialata</name>
    <dbReference type="NCBI Taxonomy" id="797122"/>
    <lineage>
        <taxon>Eukaryota</taxon>
        <taxon>Metamonada</taxon>
        <taxon>Carpediemonas-like organisms</taxon>
        <taxon>Kipferlia</taxon>
    </lineage>
</organism>
<evidence type="ECO:0000256" key="1">
    <source>
        <dbReference type="SAM" id="MobiDB-lite"/>
    </source>
</evidence>
<dbReference type="EMBL" id="BDIP01000411">
    <property type="protein sequence ID" value="GIQ81498.1"/>
    <property type="molecule type" value="Genomic_DNA"/>
</dbReference>
<dbReference type="AlphaFoldDB" id="A0A9K3CQM3"/>
<evidence type="ECO:0000313" key="2">
    <source>
        <dbReference type="EMBL" id="GIQ81498.1"/>
    </source>
</evidence>
<name>A0A9K3CQM3_9EUKA</name>